<feature type="transmembrane region" description="Helical" evidence="5">
    <location>
        <begin position="109"/>
        <end position="140"/>
    </location>
</feature>
<dbReference type="AlphaFoldDB" id="A0AAU9CD49"/>
<keyword evidence="3 5" id="KW-1133">Transmembrane helix</keyword>
<sequence length="162" mass="18138">METSVPSGDERTWAMFSHLSSLSVFAIPFGNIIIPMVIWLSKKKESAFVDEHGKASLNFQLSVIIYMMIIGVFALVLFGLGLVNLGLSGTEDMYWRTFPWEFHFEGDGFIPFFLAPGFGLIFLLGLFWLALVGIYIFLVVKASLDASSGRQPKYFLALPLIK</sequence>
<evidence type="ECO:0000256" key="5">
    <source>
        <dbReference type="SAM" id="Phobius"/>
    </source>
</evidence>
<keyword evidence="2 5" id="KW-0812">Transmembrane</keyword>
<dbReference type="RefSeq" id="WP_338392975.1">
    <property type="nucleotide sequence ID" value="NZ_AP025314.1"/>
</dbReference>
<dbReference type="Proteomes" id="UP001348817">
    <property type="component" value="Chromosome"/>
</dbReference>
<evidence type="ECO:0000256" key="2">
    <source>
        <dbReference type="ARBA" id="ARBA00022692"/>
    </source>
</evidence>
<dbReference type="InterPro" id="IPR019109">
    <property type="entry name" value="MamF_MmsF"/>
</dbReference>
<evidence type="ECO:0000256" key="1">
    <source>
        <dbReference type="ARBA" id="ARBA00004141"/>
    </source>
</evidence>
<keyword evidence="4 5" id="KW-0472">Membrane</keyword>
<dbReference type="KEGG" id="fax:FUAX_00950"/>
<proteinExistence type="predicted"/>
<evidence type="ECO:0000256" key="4">
    <source>
        <dbReference type="ARBA" id="ARBA00023136"/>
    </source>
</evidence>
<feature type="transmembrane region" description="Helical" evidence="5">
    <location>
        <begin position="20"/>
        <end position="40"/>
    </location>
</feature>
<keyword evidence="7" id="KW-1185">Reference proteome</keyword>
<accession>A0AAU9CD49</accession>
<organism evidence="6 7">
    <name type="scientific">Fulvitalea axinellae</name>
    <dbReference type="NCBI Taxonomy" id="1182444"/>
    <lineage>
        <taxon>Bacteria</taxon>
        <taxon>Pseudomonadati</taxon>
        <taxon>Bacteroidota</taxon>
        <taxon>Cytophagia</taxon>
        <taxon>Cytophagales</taxon>
        <taxon>Persicobacteraceae</taxon>
        <taxon>Fulvitalea</taxon>
    </lineage>
</organism>
<dbReference type="EMBL" id="AP025314">
    <property type="protein sequence ID" value="BDD07663.1"/>
    <property type="molecule type" value="Genomic_DNA"/>
</dbReference>
<gene>
    <name evidence="6" type="ORF">FUAX_00950</name>
</gene>
<evidence type="ECO:0000313" key="7">
    <source>
        <dbReference type="Proteomes" id="UP001348817"/>
    </source>
</evidence>
<evidence type="ECO:0000313" key="6">
    <source>
        <dbReference type="EMBL" id="BDD07663.1"/>
    </source>
</evidence>
<protein>
    <recommendedName>
        <fullName evidence="8">DUF4870 domain-containing protein</fullName>
    </recommendedName>
</protein>
<dbReference type="Pfam" id="PF09685">
    <property type="entry name" value="MamF_MmsF"/>
    <property type="match status" value="1"/>
</dbReference>
<name>A0AAU9CD49_9BACT</name>
<evidence type="ECO:0000256" key="3">
    <source>
        <dbReference type="ARBA" id="ARBA00022989"/>
    </source>
</evidence>
<feature type="transmembrane region" description="Helical" evidence="5">
    <location>
        <begin position="61"/>
        <end position="89"/>
    </location>
</feature>
<evidence type="ECO:0008006" key="8">
    <source>
        <dbReference type="Google" id="ProtNLM"/>
    </source>
</evidence>
<reference evidence="6 7" key="1">
    <citation type="submission" date="2021-12" db="EMBL/GenBank/DDBJ databases">
        <title>Genome sequencing of bacteria with rrn-lacking chromosome and rrn-plasmid.</title>
        <authorList>
            <person name="Anda M."/>
            <person name="Iwasaki W."/>
        </authorList>
    </citation>
    <scope>NUCLEOTIDE SEQUENCE [LARGE SCALE GENOMIC DNA]</scope>
    <source>
        <strain evidence="6 7">DSM 100852</strain>
    </source>
</reference>
<comment type="subcellular location">
    <subcellularLocation>
        <location evidence="1">Membrane</location>
        <topology evidence="1">Multi-pass membrane protein</topology>
    </subcellularLocation>
</comment>